<name>A0A376LSE9_ECOLX</name>
<proteinExistence type="predicted"/>
<evidence type="ECO:0000313" key="2">
    <source>
        <dbReference type="EMBL" id="STF46305.1"/>
    </source>
</evidence>
<evidence type="ECO:0000313" key="3">
    <source>
        <dbReference type="Proteomes" id="UP000254877"/>
    </source>
</evidence>
<sequence>MKVGKDIVTVAFCIICFLYVVVSCGAFAALVSFIFRGLP</sequence>
<keyword evidence="1" id="KW-0812">Transmembrane</keyword>
<evidence type="ECO:0000256" key="1">
    <source>
        <dbReference type="SAM" id="Phobius"/>
    </source>
</evidence>
<protein>
    <submittedName>
        <fullName evidence="2">Uncharacterized protein</fullName>
    </submittedName>
</protein>
<feature type="transmembrane region" description="Helical" evidence="1">
    <location>
        <begin position="7"/>
        <end position="35"/>
    </location>
</feature>
<keyword evidence="1" id="KW-0472">Membrane</keyword>
<organism evidence="2 3">
    <name type="scientific">Escherichia coli</name>
    <dbReference type="NCBI Taxonomy" id="562"/>
    <lineage>
        <taxon>Bacteria</taxon>
        <taxon>Pseudomonadati</taxon>
        <taxon>Pseudomonadota</taxon>
        <taxon>Gammaproteobacteria</taxon>
        <taxon>Enterobacterales</taxon>
        <taxon>Enterobacteriaceae</taxon>
        <taxon>Escherichia</taxon>
    </lineage>
</organism>
<dbReference type="AlphaFoldDB" id="A0A376LSE9"/>
<reference evidence="2 3" key="1">
    <citation type="submission" date="2018-06" db="EMBL/GenBank/DDBJ databases">
        <authorList>
            <consortium name="Pathogen Informatics"/>
            <person name="Doyle S."/>
        </authorList>
    </citation>
    <scope>NUCLEOTIDE SEQUENCE [LARGE SCALE GENOMIC DNA]</scope>
    <source>
        <strain evidence="2 3">NCTC7928</strain>
    </source>
</reference>
<dbReference type="Proteomes" id="UP000254877">
    <property type="component" value="Unassembled WGS sequence"/>
</dbReference>
<dbReference type="PROSITE" id="PS51257">
    <property type="entry name" value="PROKAR_LIPOPROTEIN"/>
    <property type="match status" value="1"/>
</dbReference>
<gene>
    <name evidence="2" type="ORF">NCTC7928_07107</name>
</gene>
<dbReference type="EMBL" id="UGAB01000002">
    <property type="protein sequence ID" value="STF46305.1"/>
    <property type="molecule type" value="Genomic_DNA"/>
</dbReference>
<keyword evidence="1" id="KW-1133">Transmembrane helix</keyword>
<accession>A0A376LSE9</accession>